<dbReference type="EMBL" id="JAPDHZ010000004">
    <property type="protein sequence ID" value="MDG0793358.1"/>
    <property type="molecule type" value="Genomic_DNA"/>
</dbReference>
<sequence>MSEVKRLQTVEQWEEALKNSSDKPLLVFKHSTSCPISAGAHDELDRFVGGRGELPVDVAIVHVIEERPVSNAIAEALQVQHKSPQAILVRDGRPVWDESHWRITSDFLNERVGSEG</sequence>
<gene>
    <name evidence="1" type="primary">ytxJ</name>
    <name evidence="1" type="ORF">OMP38_22820</name>
</gene>
<dbReference type="Proteomes" id="UP001153387">
    <property type="component" value="Unassembled WGS sequence"/>
</dbReference>
<protein>
    <submittedName>
        <fullName evidence="1">Bacillithiol system redox-active protein YtxJ</fullName>
    </submittedName>
</protein>
<name>A0A9X4KJT7_9BACL</name>
<reference evidence="1 2" key="1">
    <citation type="submission" date="2022-10" db="EMBL/GenBank/DDBJ databases">
        <title>Comparative genomic analysis of Cohnella hashimotonis sp. nov., isolated from the International Space Station.</title>
        <authorList>
            <person name="Simpson A."/>
            <person name="Venkateswaran K."/>
        </authorList>
    </citation>
    <scope>NUCLEOTIDE SEQUENCE [LARGE SCALE GENOMIC DNA]</scope>
    <source>
        <strain evidence="1 2">DSM 18997</strain>
    </source>
</reference>
<dbReference type="InterPro" id="IPR022551">
    <property type="entry name" value="BrxC"/>
</dbReference>
<dbReference type="AlphaFoldDB" id="A0A9X4KJT7"/>
<evidence type="ECO:0000313" key="1">
    <source>
        <dbReference type="EMBL" id="MDG0793358.1"/>
    </source>
</evidence>
<dbReference type="InterPro" id="IPR036249">
    <property type="entry name" value="Thioredoxin-like_sf"/>
</dbReference>
<keyword evidence="2" id="KW-1185">Reference proteome</keyword>
<dbReference type="SUPFAM" id="SSF52833">
    <property type="entry name" value="Thioredoxin-like"/>
    <property type="match status" value="1"/>
</dbReference>
<dbReference type="RefSeq" id="WP_277567154.1">
    <property type="nucleotide sequence ID" value="NZ_JAPDHZ010000004.1"/>
</dbReference>
<dbReference type="Pfam" id="PF11009">
    <property type="entry name" value="BrxC"/>
    <property type="match status" value="1"/>
</dbReference>
<evidence type="ECO:0000313" key="2">
    <source>
        <dbReference type="Proteomes" id="UP001153387"/>
    </source>
</evidence>
<organism evidence="1 2">
    <name type="scientific">Cohnella ginsengisoli</name>
    <dbReference type="NCBI Taxonomy" id="425004"/>
    <lineage>
        <taxon>Bacteria</taxon>
        <taxon>Bacillati</taxon>
        <taxon>Bacillota</taxon>
        <taxon>Bacilli</taxon>
        <taxon>Bacillales</taxon>
        <taxon>Paenibacillaceae</taxon>
        <taxon>Cohnella</taxon>
    </lineage>
</organism>
<dbReference type="NCBIfam" id="TIGR04019">
    <property type="entry name" value="B_thiol_YtxJ"/>
    <property type="match status" value="1"/>
</dbReference>
<comment type="caution">
    <text evidence="1">The sequence shown here is derived from an EMBL/GenBank/DDBJ whole genome shotgun (WGS) entry which is preliminary data.</text>
</comment>
<proteinExistence type="predicted"/>
<dbReference type="Gene3D" id="3.40.30.10">
    <property type="entry name" value="Glutaredoxin"/>
    <property type="match status" value="1"/>
</dbReference>
<accession>A0A9X4KJT7</accession>